<comment type="caution">
    <text evidence="3">The sequence shown here is derived from an EMBL/GenBank/DDBJ whole genome shotgun (WGS) entry which is preliminary data.</text>
</comment>
<protein>
    <submittedName>
        <fullName evidence="3">Uncharacterized protein</fullName>
    </submittedName>
</protein>
<feature type="transmembrane region" description="Helical" evidence="2">
    <location>
        <begin position="33"/>
        <end position="53"/>
    </location>
</feature>
<dbReference type="RefSeq" id="WP_343935209.1">
    <property type="nucleotide sequence ID" value="NZ_BAAABU010000007.1"/>
</dbReference>
<organism evidence="3 4">
    <name type="scientific">Saccharothrix mutabilis subsp. mutabilis</name>
    <dbReference type="NCBI Taxonomy" id="66855"/>
    <lineage>
        <taxon>Bacteria</taxon>
        <taxon>Bacillati</taxon>
        <taxon>Actinomycetota</taxon>
        <taxon>Actinomycetes</taxon>
        <taxon>Pseudonocardiales</taxon>
        <taxon>Pseudonocardiaceae</taxon>
        <taxon>Saccharothrix</taxon>
    </lineage>
</organism>
<keyword evidence="4" id="KW-1185">Reference proteome</keyword>
<feature type="transmembrane region" description="Helical" evidence="2">
    <location>
        <begin position="6"/>
        <end position="26"/>
    </location>
</feature>
<feature type="compositionally biased region" description="Polar residues" evidence="1">
    <location>
        <begin position="62"/>
        <end position="75"/>
    </location>
</feature>
<evidence type="ECO:0000313" key="4">
    <source>
        <dbReference type="Proteomes" id="UP001500416"/>
    </source>
</evidence>
<proteinExistence type="predicted"/>
<reference evidence="3 4" key="1">
    <citation type="journal article" date="2019" name="Int. J. Syst. Evol. Microbiol.">
        <title>The Global Catalogue of Microorganisms (GCM) 10K type strain sequencing project: providing services to taxonomists for standard genome sequencing and annotation.</title>
        <authorList>
            <consortium name="The Broad Institute Genomics Platform"/>
            <consortium name="The Broad Institute Genome Sequencing Center for Infectious Disease"/>
            <person name="Wu L."/>
            <person name="Ma J."/>
        </authorList>
    </citation>
    <scope>NUCLEOTIDE SEQUENCE [LARGE SCALE GENOMIC DNA]</scope>
    <source>
        <strain evidence="3 4">JCM 3380</strain>
    </source>
</reference>
<dbReference type="EMBL" id="BAAABU010000007">
    <property type="protein sequence ID" value="GAA0235784.1"/>
    <property type="molecule type" value="Genomic_DNA"/>
</dbReference>
<keyword evidence="2" id="KW-1133">Transmembrane helix</keyword>
<name>A0ABN0U1T3_9PSEU</name>
<accession>A0ABN0U1T3</accession>
<feature type="region of interest" description="Disordered" evidence="1">
    <location>
        <begin position="60"/>
        <end position="89"/>
    </location>
</feature>
<evidence type="ECO:0000256" key="1">
    <source>
        <dbReference type="SAM" id="MobiDB-lite"/>
    </source>
</evidence>
<evidence type="ECO:0000313" key="3">
    <source>
        <dbReference type="EMBL" id="GAA0235784.1"/>
    </source>
</evidence>
<gene>
    <name evidence="3" type="ORF">GCM10010492_38470</name>
</gene>
<dbReference type="Proteomes" id="UP001500416">
    <property type="component" value="Unassembled WGS sequence"/>
</dbReference>
<keyword evidence="2" id="KW-0812">Transmembrane</keyword>
<evidence type="ECO:0000256" key="2">
    <source>
        <dbReference type="SAM" id="Phobius"/>
    </source>
</evidence>
<sequence length="293" mass="31647">MPRALLISVAGAGVILLLCVLVWLYLRRKRKAEAGIALGAVTLLVTATVPLIAKPVEDAWSPVTSGTPSTSASQSPVPPPDATGQRLRSGWGPERELFTTAEPPGFVTLNSITDNPHVGDERTFLVVRHTGPDCGSGPPSWGFHEKVTQGDHLMFRVYVENSAADNLDIDGSHTVRGLRLKVTLPDRIGDPSTGSAGQAEVSATLKADNTEPREYWHIALLSADRPLTPELMSGTSKLHTDHFGADGLALPDSFLHDPGMLLGYDKLDGNLRAGHKYALYLTFCVRFEGYYRV</sequence>
<keyword evidence="2" id="KW-0472">Membrane</keyword>